<evidence type="ECO:0000313" key="2">
    <source>
        <dbReference type="Proteomes" id="UP000814140"/>
    </source>
</evidence>
<keyword evidence="2" id="KW-1185">Reference proteome</keyword>
<organism evidence="1 2">
    <name type="scientific">Artomyces pyxidatus</name>
    <dbReference type="NCBI Taxonomy" id="48021"/>
    <lineage>
        <taxon>Eukaryota</taxon>
        <taxon>Fungi</taxon>
        <taxon>Dikarya</taxon>
        <taxon>Basidiomycota</taxon>
        <taxon>Agaricomycotina</taxon>
        <taxon>Agaricomycetes</taxon>
        <taxon>Russulales</taxon>
        <taxon>Auriscalpiaceae</taxon>
        <taxon>Artomyces</taxon>
    </lineage>
</organism>
<sequence>MIGVGADRLRPMDLTYHARHVYRSRRMDMAKIERFDLDRRAHPPWKKQTAGRQRPDRVHILALPPPNFPQDRRRQPPPFLPEVRKATTVLFYFVASRENRSDQDIPRSPLPTETHILTIPSNCPVGTWCSVLDRNPTVARRPEFLSYSPLDLPVHITIVGYLKTCSFVDDEGLPKPNVSTTFSPLLETDRQAIYKILDFYSNLPPGRKQCGYIDRHVSYRAPGADLRVDRYLPYDSSPSSASFYPFHDVFDGREGYSIDRINPAMPRIHPAELVQNDLVVYATSLERYWLPQEDGSRCWIARLKLESITLLRHESEQSLYYVQRCWCPRVLLDGVKILYLNEEVVGLDIFAADNHRSAGHMRSSRRPFVAGSNRRTVSVSDDEISSIHGSRSCRESLHLERSEKVRSSEQHSFLESCSYLSIGNRVERLLAYFGARQHRLWRVVLLLDFPAPFNNHRSLVRRDSRGNPCCYVHLSHTSPELVAFPRERCSASDDPLGSERIGTVWSEYRPQTHPDELVVRLSDARPCTFRGSRRLSPRVHTVPSHRGYDTSRHVLVRQGLKMWTDAIPRPGPPPREHLMVHNYKSRTNYEHRLDNVLIMSFTFADMAEALVDDMESYKDLEGAVLYAGLYTRLHAFSALEDTTTDIVGVARLARSAGLFLSRPRKRIPNFEWKDTNSTLDDSIVELLYRSGRTHPLRIWMVGALEVYDLDHLGLPEGYAFTSMRPIYGDSLLGANALLAHWTSKEDCEYFGLYKPTDFVNASTVCSEPLNRQPYADDELSLARWSAFPTCRLFDAKDIDDPLESRRVLSSSDFRKGDLVLQECMLKRVRSSPFTHDPTICFELRIHEKTPINTLYKVGNDRQTISDYVPLKQVSGSAAESVTTQGELWALSDRRICQRRLGVVNEPVNNMDGDAVMHHSDDTGDDSDVDSESPSLLAITPALFRLRPLSRSISAASRAANDAIGIYGLSQRPRYRWPTPPRPRSGARRTYSPANRRTDSLDLLVVTPYERTLSFTIVSRVVSTSFADRAGRPLPHVFLTFVPVYNDDALAILRILDDASRLPDEYPQDHLVPHALRADRHLPDDYHVRQNTFYPFDSVFDGRDGYSVSRSDEAMDRLPLDHLLPDDLVVCRIAIQRFWIHQDDSIARWSTGLRLESVTLLQHGSGA</sequence>
<proteinExistence type="predicted"/>
<protein>
    <submittedName>
        <fullName evidence="1">Uncharacterized protein</fullName>
    </submittedName>
</protein>
<reference evidence="1" key="2">
    <citation type="journal article" date="2022" name="New Phytol.">
        <title>Evolutionary transition to the ectomycorrhizal habit in the genomes of a hyperdiverse lineage of mushroom-forming fungi.</title>
        <authorList>
            <person name="Looney B."/>
            <person name="Miyauchi S."/>
            <person name="Morin E."/>
            <person name="Drula E."/>
            <person name="Courty P.E."/>
            <person name="Kohler A."/>
            <person name="Kuo A."/>
            <person name="LaButti K."/>
            <person name="Pangilinan J."/>
            <person name="Lipzen A."/>
            <person name="Riley R."/>
            <person name="Andreopoulos W."/>
            <person name="He G."/>
            <person name="Johnson J."/>
            <person name="Nolan M."/>
            <person name="Tritt A."/>
            <person name="Barry K.W."/>
            <person name="Grigoriev I.V."/>
            <person name="Nagy L.G."/>
            <person name="Hibbett D."/>
            <person name="Henrissat B."/>
            <person name="Matheny P.B."/>
            <person name="Labbe J."/>
            <person name="Martin F.M."/>
        </authorList>
    </citation>
    <scope>NUCLEOTIDE SEQUENCE</scope>
    <source>
        <strain evidence="1">HHB10654</strain>
    </source>
</reference>
<evidence type="ECO:0000313" key="1">
    <source>
        <dbReference type="EMBL" id="KAI0067111.1"/>
    </source>
</evidence>
<dbReference type="EMBL" id="MU277191">
    <property type="protein sequence ID" value="KAI0067111.1"/>
    <property type="molecule type" value="Genomic_DNA"/>
</dbReference>
<accession>A0ACB8TF81</accession>
<reference evidence="1" key="1">
    <citation type="submission" date="2021-03" db="EMBL/GenBank/DDBJ databases">
        <authorList>
            <consortium name="DOE Joint Genome Institute"/>
            <person name="Ahrendt S."/>
            <person name="Looney B.P."/>
            <person name="Miyauchi S."/>
            <person name="Morin E."/>
            <person name="Drula E."/>
            <person name="Courty P.E."/>
            <person name="Chicoki N."/>
            <person name="Fauchery L."/>
            <person name="Kohler A."/>
            <person name="Kuo A."/>
            <person name="Labutti K."/>
            <person name="Pangilinan J."/>
            <person name="Lipzen A."/>
            <person name="Riley R."/>
            <person name="Andreopoulos W."/>
            <person name="He G."/>
            <person name="Johnson J."/>
            <person name="Barry K.W."/>
            <person name="Grigoriev I.V."/>
            <person name="Nagy L."/>
            <person name="Hibbett D."/>
            <person name="Henrissat B."/>
            <person name="Matheny P.B."/>
            <person name="Labbe J."/>
            <person name="Martin F."/>
        </authorList>
    </citation>
    <scope>NUCLEOTIDE SEQUENCE</scope>
    <source>
        <strain evidence="1">HHB10654</strain>
    </source>
</reference>
<gene>
    <name evidence="1" type="ORF">BV25DRAFT_1835420</name>
</gene>
<comment type="caution">
    <text evidence="1">The sequence shown here is derived from an EMBL/GenBank/DDBJ whole genome shotgun (WGS) entry which is preliminary data.</text>
</comment>
<name>A0ACB8TF81_9AGAM</name>
<dbReference type="Proteomes" id="UP000814140">
    <property type="component" value="Unassembled WGS sequence"/>
</dbReference>